<accession>A0A0V0Z3J7</accession>
<organism evidence="1 2">
    <name type="scientific">Trichinella spiralis</name>
    <name type="common">Trichina worm</name>
    <dbReference type="NCBI Taxonomy" id="6334"/>
    <lineage>
        <taxon>Eukaryota</taxon>
        <taxon>Metazoa</taxon>
        <taxon>Ecdysozoa</taxon>
        <taxon>Nematoda</taxon>
        <taxon>Enoplea</taxon>
        <taxon>Dorylaimia</taxon>
        <taxon>Trichinellida</taxon>
        <taxon>Trichinellidae</taxon>
        <taxon>Trichinella</taxon>
    </lineage>
</organism>
<name>A0A0V0Z3J7_TRISP</name>
<gene>
    <name evidence="1" type="ORF">T01_10388</name>
</gene>
<comment type="caution">
    <text evidence="1">The sequence shown here is derived from an EMBL/GenBank/DDBJ whole genome shotgun (WGS) entry which is preliminary data.</text>
</comment>
<proteinExistence type="predicted"/>
<evidence type="ECO:0000313" key="2">
    <source>
        <dbReference type="Proteomes" id="UP000054776"/>
    </source>
</evidence>
<sequence>MDNMEAALDGNAETRQICYAKLLDTWSRYEEIITKLLDSTTDQKAVDVYTEERETVCADMTEFKVKVENMERELVVREGKTIESKPILQTGSSNVRLPKMEIKKFN</sequence>
<evidence type="ECO:0000313" key="1">
    <source>
        <dbReference type="EMBL" id="KRY07119.1"/>
    </source>
</evidence>
<dbReference type="Proteomes" id="UP000054776">
    <property type="component" value="Unassembled WGS sequence"/>
</dbReference>
<dbReference type="EMBL" id="JYDH01002862">
    <property type="protein sequence ID" value="KRY07119.1"/>
    <property type="molecule type" value="Genomic_DNA"/>
</dbReference>
<dbReference type="InParanoid" id="A0A0V0Z3J7"/>
<feature type="non-terminal residue" evidence="1">
    <location>
        <position position="106"/>
    </location>
</feature>
<dbReference type="AlphaFoldDB" id="A0A0V0Z3J7"/>
<protein>
    <submittedName>
        <fullName evidence="1">Uncharacterized protein</fullName>
    </submittedName>
</protein>
<keyword evidence="2" id="KW-1185">Reference proteome</keyword>
<reference evidence="1 2" key="1">
    <citation type="submission" date="2015-01" db="EMBL/GenBank/DDBJ databases">
        <title>Evolution of Trichinella species and genotypes.</title>
        <authorList>
            <person name="Korhonen P.K."/>
            <person name="Edoardo P."/>
            <person name="Giuseppe L.R."/>
            <person name="Gasser R.B."/>
        </authorList>
    </citation>
    <scope>NUCLEOTIDE SEQUENCE [LARGE SCALE GENOMIC DNA]</scope>
    <source>
        <strain evidence="1">ISS3</strain>
    </source>
</reference>